<dbReference type="AlphaFoldDB" id="U4LJ85"/>
<reference evidence="3 4" key="1">
    <citation type="journal article" date="2013" name="PLoS Genet.">
        <title>The genome and development-dependent transcriptomes of Pyronema confluens: a window into fungal evolution.</title>
        <authorList>
            <person name="Traeger S."/>
            <person name="Altegoer F."/>
            <person name="Freitag M."/>
            <person name="Gabaldon T."/>
            <person name="Kempken F."/>
            <person name="Kumar A."/>
            <person name="Marcet-Houben M."/>
            <person name="Poggeler S."/>
            <person name="Stajich J.E."/>
            <person name="Nowrousian M."/>
        </authorList>
    </citation>
    <scope>NUCLEOTIDE SEQUENCE [LARGE SCALE GENOMIC DNA]</scope>
    <source>
        <strain evidence="4">CBS 100304</strain>
        <tissue evidence="3">Vegetative mycelium</tissue>
    </source>
</reference>
<sequence length="178" mass="18342">MSEESMIPLFCTAEVPAAVLSEILTTAYAESVDTEPSLVLVPDAASLDDSDFGAEPTEPPIADITSYPFLSNTVAALAKLVRGNTADALDSSSFLVADAQTITDKTLLFVSCQGRKKPKTVRLSAEQANAVPVAISVATMDIEGVISIADTDGVYRGDSGPPPQRGGAAPPMQLGGGN</sequence>
<dbReference type="EMBL" id="HF935704">
    <property type="protein sequence ID" value="CCX12487.1"/>
    <property type="molecule type" value="Genomic_DNA"/>
</dbReference>
<dbReference type="Proteomes" id="UP000018144">
    <property type="component" value="Unassembled WGS sequence"/>
</dbReference>
<dbReference type="Pfam" id="PF21962">
    <property type="entry name" value="DUF6924"/>
    <property type="match status" value="1"/>
</dbReference>
<dbReference type="InterPro" id="IPR053832">
    <property type="entry name" value="DUF6924"/>
</dbReference>
<gene>
    <name evidence="3" type="ORF">PCON_12081</name>
</gene>
<proteinExistence type="predicted"/>
<name>U4LJ85_PYROM</name>
<organism evidence="3 4">
    <name type="scientific">Pyronema omphalodes (strain CBS 100304)</name>
    <name type="common">Pyronema confluens</name>
    <dbReference type="NCBI Taxonomy" id="1076935"/>
    <lineage>
        <taxon>Eukaryota</taxon>
        <taxon>Fungi</taxon>
        <taxon>Dikarya</taxon>
        <taxon>Ascomycota</taxon>
        <taxon>Pezizomycotina</taxon>
        <taxon>Pezizomycetes</taxon>
        <taxon>Pezizales</taxon>
        <taxon>Pyronemataceae</taxon>
        <taxon>Pyronema</taxon>
    </lineage>
</organism>
<evidence type="ECO:0000259" key="2">
    <source>
        <dbReference type="Pfam" id="PF21962"/>
    </source>
</evidence>
<feature type="domain" description="DUF6924" evidence="2">
    <location>
        <begin position="73"/>
        <end position="157"/>
    </location>
</feature>
<feature type="region of interest" description="Disordered" evidence="1">
    <location>
        <begin position="153"/>
        <end position="178"/>
    </location>
</feature>
<keyword evidence="4" id="KW-1185">Reference proteome</keyword>
<accession>U4LJ85</accession>
<evidence type="ECO:0000313" key="4">
    <source>
        <dbReference type="Proteomes" id="UP000018144"/>
    </source>
</evidence>
<protein>
    <recommendedName>
        <fullName evidence="2">DUF6924 domain-containing protein</fullName>
    </recommendedName>
</protein>
<evidence type="ECO:0000313" key="3">
    <source>
        <dbReference type="EMBL" id="CCX12487.1"/>
    </source>
</evidence>
<dbReference type="STRING" id="1076935.U4LJ85"/>
<evidence type="ECO:0000256" key="1">
    <source>
        <dbReference type="SAM" id="MobiDB-lite"/>
    </source>
</evidence>
<dbReference type="OrthoDB" id="4483229at2759"/>
<dbReference type="OMA" id="FLGWDIG"/>